<dbReference type="EMBL" id="JABEPP010000001">
    <property type="protein sequence ID" value="NNM71502.1"/>
    <property type="molecule type" value="Genomic_DNA"/>
</dbReference>
<dbReference type="RefSeq" id="WP_171216955.1">
    <property type="nucleotide sequence ID" value="NZ_JABEPP010000001.1"/>
</dbReference>
<dbReference type="AlphaFoldDB" id="A0A849HWM2"/>
<dbReference type="Pfam" id="PF13279">
    <property type="entry name" value="4HBT_2"/>
    <property type="match status" value="1"/>
</dbReference>
<accession>A0A849HWM2</accession>
<gene>
    <name evidence="1" type="ORF">HJG44_03700</name>
</gene>
<evidence type="ECO:0000313" key="1">
    <source>
        <dbReference type="EMBL" id="NNM71502.1"/>
    </source>
</evidence>
<dbReference type="InterPro" id="IPR029069">
    <property type="entry name" value="HotDog_dom_sf"/>
</dbReference>
<keyword evidence="2" id="KW-1185">Reference proteome</keyword>
<dbReference type="Proteomes" id="UP000564885">
    <property type="component" value="Unassembled WGS sequence"/>
</dbReference>
<evidence type="ECO:0000313" key="2">
    <source>
        <dbReference type="Proteomes" id="UP000564885"/>
    </source>
</evidence>
<organism evidence="1 2">
    <name type="scientific">Enterovirga aerilata</name>
    <dbReference type="NCBI Taxonomy" id="2730920"/>
    <lineage>
        <taxon>Bacteria</taxon>
        <taxon>Pseudomonadati</taxon>
        <taxon>Pseudomonadota</taxon>
        <taxon>Alphaproteobacteria</taxon>
        <taxon>Hyphomicrobiales</taxon>
        <taxon>Methylobacteriaceae</taxon>
        <taxon>Enterovirga</taxon>
    </lineage>
</organism>
<dbReference type="GO" id="GO:0047617">
    <property type="term" value="F:fatty acyl-CoA hydrolase activity"/>
    <property type="evidence" value="ECO:0007669"/>
    <property type="project" value="TreeGrafter"/>
</dbReference>
<reference evidence="1 2" key="1">
    <citation type="submission" date="2020-04" db="EMBL/GenBank/DDBJ databases">
        <title>Enterovirga sp. isolate from soil.</title>
        <authorList>
            <person name="Chea S."/>
            <person name="Kim D.-U."/>
        </authorList>
    </citation>
    <scope>NUCLEOTIDE SEQUENCE [LARGE SCALE GENOMIC DNA]</scope>
    <source>
        <strain evidence="1 2">DB1703</strain>
    </source>
</reference>
<dbReference type="SUPFAM" id="SSF54637">
    <property type="entry name" value="Thioesterase/thiol ester dehydrase-isomerase"/>
    <property type="match status" value="1"/>
</dbReference>
<dbReference type="CDD" id="cd00586">
    <property type="entry name" value="4HBT"/>
    <property type="match status" value="1"/>
</dbReference>
<proteinExistence type="predicted"/>
<sequence length="184" mass="20607">MPPVQEEQVVAEQVVAEPVFVFAPFVASPVRVEPGWIDYNGHMNMAYYHVLFDRAVDEAFEVVGLGPDYLASRNASYFTAELHTTYLRELPAEAVTRTTVRIVDFDEKRVHAYFEAHQLEEGWVAATCEQLFLHVDMTTRRVAPFPEDILARLEAVKAVHDRLPRPQALGRSVGIKAGRVGAAG</sequence>
<comment type="caution">
    <text evidence="1">The sequence shown here is derived from an EMBL/GenBank/DDBJ whole genome shotgun (WGS) entry which is preliminary data.</text>
</comment>
<dbReference type="PANTHER" id="PTHR31793:SF2">
    <property type="entry name" value="BLR1345 PROTEIN"/>
    <property type="match status" value="1"/>
</dbReference>
<name>A0A849HWM2_9HYPH</name>
<dbReference type="InterPro" id="IPR050563">
    <property type="entry name" value="4-hydroxybenzoyl-CoA_TE"/>
</dbReference>
<dbReference type="Gene3D" id="3.10.129.10">
    <property type="entry name" value="Hotdog Thioesterase"/>
    <property type="match status" value="1"/>
</dbReference>
<protein>
    <submittedName>
        <fullName evidence="1">Thioesterase</fullName>
    </submittedName>
</protein>
<dbReference type="PANTHER" id="PTHR31793">
    <property type="entry name" value="4-HYDROXYBENZOYL-COA THIOESTERASE FAMILY MEMBER"/>
    <property type="match status" value="1"/>
</dbReference>